<dbReference type="PROSITE" id="PS50110">
    <property type="entry name" value="RESPONSE_REGULATORY"/>
    <property type="match status" value="1"/>
</dbReference>
<dbReference type="Gene3D" id="3.20.20.450">
    <property type="entry name" value="EAL domain"/>
    <property type="match status" value="1"/>
</dbReference>
<dbReference type="InterPro" id="IPR050706">
    <property type="entry name" value="Cyclic-di-GMP_PDE-like"/>
</dbReference>
<dbReference type="PANTHER" id="PTHR33121">
    <property type="entry name" value="CYCLIC DI-GMP PHOSPHODIESTERASE PDEF"/>
    <property type="match status" value="1"/>
</dbReference>
<evidence type="ECO:0000313" key="5">
    <source>
        <dbReference type="Proteomes" id="UP001163624"/>
    </source>
</evidence>
<dbReference type="Gene3D" id="3.40.50.2300">
    <property type="match status" value="1"/>
</dbReference>
<dbReference type="SMART" id="SM00052">
    <property type="entry name" value="EAL"/>
    <property type="match status" value="1"/>
</dbReference>
<dbReference type="InterPro" id="IPR011006">
    <property type="entry name" value="CheY-like_superfamily"/>
</dbReference>
<dbReference type="Pfam" id="PF00072">
    <property type="entry name" value="Response_reg"/>
    <property type="match status" value="1"/>
</dbReference>
<dbReference type="CDD" id="cd01948">
    <property type="entry name" value="EAL"/>
    <property type="match status" value="1"/>
</dbReference>
<evidence type="ECO:0000259" key="3">
    <source>
        <dbReference type="PROSITE" id="PS50883"/>
    </source>
</evidence>
<dbReference type="RefSeq" id="WP_254474921.1">
    <property type="nucleotide sequence ID" value="NZ_CP113432.1"/>
</dbReference>
<dbReference type="InterPro" id="IPR001789">
    <property type="entry name" value="Sig_transdc_resp-reg_receiver"/>
</dbReference>
<sequence length="403" mass="45168">MPAPLIMVLEDHPILRQSTAIALQTLSHEHILMAFDGLDALQQLRRSGGIDIAICDIRMPGMDGMTFLRIAAQERLIRAVILVSEVSEELRQAMPCLADMHGLQVLRELGKPVCIPTLAEQINAFRQIDRIEIPAPALNLPDAEIMRGFRNDEFNIYIQPKIELKTQTEHSAEVLTRLHHIEYGTLSPAQFIDQIRNQKLQHEITRTVLEKSLQIIESEHLARRAIAMSINLEIADLQNPDLISHIDRRIRHYRVPASALTFEVTEGEQDRSPAISLEPLIRLRLMGCGVSIDDFGAGYSSLQRLCDTPCSELKLDASFVRRMKSNLRAREAIASTVSLARHLGLLVVAEGIETQGQLRMLQALGCDAGQGYLFAPPMPSENYLQWRSIRLGSTTTAASRDIR</sequence>
<feature type="modified residue" description="4-aspartylphosphate" evidence="1">
    <location>
        <position position="56"/>
    </location>
</feature>
<dbReference type="InterPro" id="IPR035919">
    <property type="entry name" value="EAL_sf"/>
</dbReference>
<evidence type="ECO:0000259" key="2">
    <source>
        <dbReference type="PROSITE" id="PS50110"/>
    </source>
</evidence>
<dbReference type="PROSITE" id="PS50883">
    <property type="entry name" value="EAL"/>
    <property type="match status" value="1"/>
</dbReference>
<accession>A0ABY6ZT87</accession>
<dbReference type="EMBL" id="CP113432">
    <property type="protein sequence ID" value="WAI47999.1"/>
    <property type="molecule type" value="Genomic_DNA"/>
</dbReference>
<reference evidence="4" key="1">
    <citation type="submission" date="2022-11" db="EMBL/GenBank/DDBJ databases">
        <title>Pseudomonas triclosanedens sp. nov., a triclosan degrader isolated from activated sludge.</title>
        <authorList>
            <person name="Yin Y."/>
            <person name="Lu Z."/>
        </authorList>
    </citation>
    <scope>NUCLEOTIDE SEQUENCE</scope>
    <source>
        <strain evidence="4">ZM23</strain>
    </source>
</reference>
<evidence type="ECO:0000256" key="1">
    <source>
        <dbReference type="PROSITE-ProRule" id="PRU00169"/>
    </source>
</evidence>
<feature type="domain" description="EAL" evidence="3">
    <location>
        <begin position="138"/>
        <end position="391"/>
    </location>
</feature>
<dbReference type="Proteomes" id="UP001163624">
    <property type="component" value="Chromosome"/>
</dbReference>
<dbReference type="PANTHER" id="PTHR33121:SF70">
    <property type="entry name" value="SIGNALING PROTEIN YKOW"/>
    <property type="match status" value="1"/>
</dbReference>
<keyword evidence="5" id="KW-1185">Reference proteome</keyword>
<organism evidence="4 5">
    <name type="scientific">Pseudomonas triclosanedens</name>
    <dbReference type="NCBI Taxonomy" id="2961893"/>
    <lineage>
        <taxon>Bacteria</taxon>
        <taxon>Pseudomonadati</taxon>
        <taxon>Pseudomonadota</taxon>
        <taxon>Gammaproteobacteria</taxon>
        <taxon>Pseudomonadales</taxon>
        <taxon>Pseudomonadaceae</taxon>
        <taxon>Pseudomonas</taxon>
    </lineage>
</organism>
<proteinExistence type="predicted"/>
<evidence type="ECO:0000313" key="4">
    <source>
        <dbReference type="EMBL" id="WAI47999.1"/>
    </source>
</evidence>
<gene>
    <name evidence="4" type="ORF">OU419_19790</name>
</gene>
<dbReference type="SMART" id="SM00448">
    <property type="entry name" value="REC"/>
    <property type="match status" value="1"/>
</dbReference>
<protein>
    <submittedName>
        <fullName evidence="4">EAL domain-containing response regulator</fullName>
    </submittedName>
</protein>
<dbReference type="Pfam" id="PF00563">
    <property type="entry name" value="EAL"/>
    <property type="match status" value="1"/>
</dbReference>
<keyword evidence="1" id="KW-0597">Phosphoprotein</keyword>
<name>A0ABY6ZT87_9PSED</name>
<dbReference type="InterPro" id="IPR001633">
    <property type="entry name" value="EAL_dom"/>
</dbReference>
<feature type="domain" description="Response regulatory" evidence="2">
    <location>
        <begin position="5"/>
        <end position="126"/>
    </location>
</feature>
<dbReference type="SUPFAM" id="SSF141868">
    <property type="entry name" value="EAL domain-like"/>
    <property type="match status" value="1"/>
</dbReference>
<dbReference type="SUPFAM" id="SSF52172">
    <property type="entry name" value="CheY-like"/>
    <property type="match status" value="1"/>
</dbReference>